<dbReference type="InterPro" id="IPR001828">
    <property type="entry name" value="ANF_lig-bd_rcpt"/>
</dbReference>
<evidence type="ECO:0000256" key="6">
    <source>
        <dbReference type="ARBA" id="ARBA00022989"/>
    </source>
</evidence>
<keyword evidence="6 12" id="KW-1133">Transmembrane helix</keyword>
<keyword evidence="15" id="KW-1185">Reference proteome</keyword>
<keyword evidence="9" id="KW-0675">Receptor</keyword>
<dbReference type="PRINTS" id="PR01535">
    <property type="entry name" value="VOMERONASL2R"/>
</dbReference>
<evidence type="ECO:0000256" key="3">
    <source>
        <dbReference type="ARBA" id="ARBA00022475"/>
    </source>
</evidence>
<dbReference type="InterPro" id="IPR028082">
    <property type="entry name" value="Peripla_BP_I"/>
</dbReference>
<dbReference type="InterPro" id="IPR017978">
    <property type="entry name" value="GPCR_3_C"/>
</dbReference>
<sequence length="1386" mass="156592">MCPFAFTLLLLHLPLTVRSLGGTSCFSTMKHRAHMDGDLMITGFFPLYTLGIDHSNSHASKQEENKMFIFKNYQCVLALAFAIEEINKNPDLLHNLTLGYDIYDVEFRTWTMFKNLFICLFGKYMFPNYSCMRDSRSIAVLTGPSGITSDQIGTFLGLYRFPQFTFGPFDHALSDHNKFPALYQMAPKDTSIATAMVSLLLHFSWSWVGLLTSQVENGAWVLAELKDEMARNRVCVAYELVILSQDVSYIFKLMAVHSEVNLSSASVLIIYGDNDSLILLMVFIEQIFMHGKVCIMNSQWDFTMKRKYFMIGSLHVPLIFVHHHVEVSGFIDFVKAVKPSKYPEDIFLARLWFLSFNCSYSECDCVAWDNCAQDASLDLLPGHIFDTKMSGDSYNVYNTVYAVAQALHEMLLHQTEVQTMGNRKETVTSPAKLHNFLKNIPFFNPTRDQIIWEMKRNLEPEYDILNIWNFPEGLELAVRIGKFSPYAPHANQLSLYEDMVEWAIGTTEITFGVVFTVAISTVLVKTVIVVLAFKATSPGRKMRWLLVSGAPNFIIPICTLIQVTFCGFWLGTSPPFVDTDTYSEHGHIIILILKDYQLVLALAFAIEQINKNPSLLHNLTLGFDIYDIQFRGWPLFLNPFIWLFGKHENPNYSCMRDRRSIAVLTGPSVITSDQIGTLLGLYRYPQFTIGSFDQALSDHNKFPALYQMAKKDTLIITAMVPLLIHFSWNWVGLMTSQNENNVSVLDELKEEMAKNRLCVAYEVVISSQDLQHLYNIMGNYNGINEASARVLIIYGDQDSLKVLMLGIEQILIKGKVCIMNSQWDFTLKRKYFMLGSLHVPLIFTHHYADVSGFTDFVKAIHPSKYPEDFVLAKLWFLSFNCSDSESDCVTWDNCAHDASFDWLPGHIFDMSMSGDSYNVYNAVYAVAQALHELLLHQTEVQTLGNRKEIVPSPVQLHPLLKSIQFQNPRGDQVILDEKRKLEPEYDILNIWNFPEGLELSVKVGMFSPYAPHGNQLSLSENMVEWAIETTEIPHSVCSESCDPGFRKYPQEGKAACCFDCTPCPENEIANGTSNVHFSIDKEHCVRCEDHQYANTQRNQCLLRAASFLAFGDPLGMALACIALCFSMLTVVVLGVFVKHKDSAIVKTNNRALSYNLLISLIFCFLCSLLFLGRPNRVTCILQQITFGLVFTVAVSTVLAKTVTVVLAFKATSPGRRMRWLLVSGAPNFIIPICTLIQATLCGLWLGTSPPFVETDEHSEHGQVIILCNKGSLTAFYCVLGYLGLLAFASFTVAFLARNLPDTFNEAKFLTFSMLVFCSVWLTFLPVYHSAKGKVMVAVEVFSILASGVGLLGCIFAPKCYIILVMPNKNSLHGFRDEKHGRRNKHS</sequence>
<feature type="chain" id="PRO_5010160911" evidence="13">
    <location>
        <begin position="20"/>
        <end position="1386"/>
    </location>
</feature>
<evidence type="ECO:0000313" key="15">
    <source>
        <dbReference type="Proteomes" id="UP000081671"/>
    </source>
</evidence>
<dbReference type="InterPro" id="IPR000068">
    <property type="entry name" value="GPCR_3_Ca_sens_rcpt-rel"/>
</dbReference>
<feature type="transmembrane region" description="Helical" evidence="12">
    <location>
        <begin position="1273"/>
        <end position="1296"/>
    </location>
</feature>
<comment type="subcellular location">
    <subcellularLocation>
        <location evidence="1">Cell membrane</location>
        <topology evidence="1">Multi-pass membrane protein</topology>
    </subcellularLocation>
</comment>
<dbReference type="SUPFAM" id="SSF53822">
    <property type="entry name" value="Periplasmic binding protein-like I"/>
    <property type="match status" value="2"/>
</dbReference>
<keyword evidence="8 12" id="KW-0472">Membrane</keyword>
<keyword evidence="5 13" id="KW-0732">Signal</keyword>
<feature type="transmembrane region" description="Helical" evidence="12">
    <location>
        <begin position="1151"/>
        <end position="1172"/>
    </location>
</feature>
<dbReference type="FunFam" id="2.10.50.30:FF:000002">
    <property type="entry name" value="Vomeronasal 2 receptor, h1"/>
    <property type="match status" value="1"/>
</dbReference>
<evidence type="ECO:0000313" key="16">
    <source>
        <dbReference type="RefSeq" id="XP_012892110.1"/>
    </source>
</evidence>
<evidence type="ECO:0000256" key="8">
    <source>
        <dbReference type="ARBA" id="ARBA00023136"/>
    </source>
</evidence>
<dbReference type="InterPro" id="IPR038550">
    <property type="entry name" value="GPCR_3_9-Cys_sf"/>
</dbReference>
<dbReference type="PRINTS" id="PR00248">
    <property type="entry name" value="GPCRMGR"/>
</dbReference>
<keyword evidence="10" id="KW-0325">Glycoprotein</keyword>
<feature type="transmembrane region" description="Helical" evidence="12">
    <location>
        <begin position="1114"/>
        <end position="1139"/>
    </location>
</feature>
<evidence type="ECO:0000256" key="4">
    <source>
        <dbReference type="ARBA" id="ARBA00022692"/>
    </source>
</evidence>
<dbReference type="InterPro" id="IPR000337">
    <property type="entry name" value="GPCR_3"/>
</dbReference>
<evidence type="ECO:0000259" key="14">
    <source>
        <dbReference type="PROSITE" id="PS50259"/>
    </source>
</evidence>
<keyword evidence="4 12" id="KW-0812">Transmembrane</keyword>
<dbReference type="Proteomes" id="UP000081671">
    <property type="component" value="Unplaced"/>
</dbReference>
<dbReference type="OrthoDB" id="5984008at2759"/>
<feature type="domain" description="G-protein coupled receptors family 3 profile" evidence="14">
    <location>
        <begin position="1114"/>
        <end position="1378"/>
    </location>
</feature>
<keyword evidence="3" id="KW-1003">Cell membrane</keyword>
<feature type="transmembrane region" description="Helical" evidence="12">
    <location>
        <begin position="509"/>
        <end position="533"/>
    </location>
</feature>
<feature type="transmembrane region" description="Helical" evidence="12">
    <location>
        <begin position="545"/>
        <end position="570"/>
    </location>
</feature>
<dbReference type="CDD" id="cd06365">
    <property type="entry name" value="PBP1_pheromone_receptor"/>
    <property type="match status" value="1"/>
</dbReference>
<accession>A0A1S3GTV7</accession>
<proteinExistence type="inferred from homology"/>
<dbReference type="Pfam" id="PF07562">
    <property type="entry name" value="NCD3G"/>
    <property type="match status" value="1"/>
</dbReference>
<evidence type="ECO:0000256" key="11">
    <source>
        <dbReference type="ARBA" id="ARBA00023224"/>
    </source>
</evidence>
<organism evidence="15 16">
    <name type="scientific">Dipodomys ordii</name>
    <name type="common">Ord's kangaroo rat</name>
    <dbReference type="NCBI Taxonomy" id="10020"/>
    <lineage>
        <taxon>Eukaryota</taxon>
        <taxon>Metazoa</taxon>
        <taxon>Chordata</taxon>
        <taxon>Craniata</taxon>
        <taxon>Vertebrata</taxon>
        <taxon>Euteleostomi</taxon>
        <taxon>Mammalia</taxon>
        <taxon>Eutheria</taxon>
        <taxon>Euarchontoglires</taxon>
        <taxon>Glires</taxon>
        <taxon>Rodentia</taxon>
        <taxon>Castorimorpha</taxon>
        <taxon>Heteromyidae</taxon>
        <taxon>Dipodomyinae</taxon>
        <taxon>Dipodomys</taxon>
    </lineage>
</organism>
<evidence type="ECO:0000256" key="10">
    <source>
        <dbReference type="ARBA" id="ARBA00023180"/>
    </source>
</evidence>
<dbReference type="FunFam" id="3.40.50.2300:FF:000024">
    <property type="entry name" value="Vomeronasal 2, receptor 73"/>
    <property type="match status" value="2"/>
</dbReference>
<reference evidence="16" key="1">
    <citation type="submission" date="2025-08" db="UniProtKB">
        <authorList>
            <consortium name="RefSeq"/>
        </authorList>
    </citation>
    <scope>IDENTIFICATION</scope>
    <source>
        <tissue evidence="16">Kidney</tissue>
    </source>
</reference>
<feature type="transmembrane region" description="Helical" evidence="12">
    <location>
        <begin position="1184"/>
        <end position="1208"/>
    </location>
</feature>
<feature type="transmembrane region" description="Helical" evidence="12">
    <location>
        <begin position="1340"/>
        <end position="1365"/>
    </location>
</feature>
<feature type="domain" description="G-protein coupled receptors family 3 profile" evidence="14">
    <location>
        <begin position="508"/>
        <end position="590"/>
    </location>
</feature>
<evidence type="ECO:0000256" key="7">
    <source>
        <dbReference type="ARBA" id="ARBA00023040"/>
    </source>
</evidence>
<dbReference type="GeneID" id="106001609"/>
<dbReference type="InterPro" id="IPR011500">
    <property type="entry name" value="GPCR_3_9-Cys_dom"/>
</dbReference>
<feature type="signal peptide" evidence="13">
    <location>
        <begin position="1"/>
        <end position="19"/>
    </location>
</feature>
<dbReference type="InParanoid" id="A0A1S3GTV7"/>
<evidence type="ECO:0000256" key="1">
    <source>
        <dbReference type="ARBA" id="ARBA00004651"/>
    </source>
</evidence>
<dbReference type="PROSITE" id="PS50259">
    <property type="entry name" value="G_PROTEIN_RECEP_F3_4"/>
    <property type="match status" value="2"/>
</dbReference>
<evidence type="ECO:0000256" key="13">
    <source>
        <dbReference type="SAM" id="SignalP"/>
    </source>
</evidence>
<gene>
    <name evidence="16" type="primary">LOC106001609</name>
</gene>
<evidence type="ECO:0000256" key="12">
    <source>
        <dbReference type="SAM" id="Phobius"/>
    </source>
</evidence>
<comment type="similarity">
    <text evidence="2">Belongs to the G-protein coupled receptor 3 family.</text>
</comment>
<protein>
    <submittedName>
        <fullName evidence="16">Vomeronasal type-2 receptor 116-like</fullName>
    </submittedName>
</protein>
<evidence type="ECO:0000256" key="5">
    <source>
        <dbReference type="ARBA" id="ARBA00022729"/>
    </source>
</evidence>
<dbReference type="RefSeq" id="XP_012892110.1">
    <property type="nucleotide sequence ID" value="XM_013036656.1"/>
</dbReference>
<dbReference type="Pfam" id="PF00003">
    <property type="entry name" value="7tm_3"/>
    <property type="match status" value="2"/>
</dbReference>
<dbReference type="PANTHER" id="PTHR24061:SF545">
    <property type="entry name" value="VOMERONASAL 2, RECEPTOR 118-RELATED"/>
    <property type="match status" value="1"/>
</dbReference>
<feature type="transmembrane region" description="Helical" evidence="12">
    <location>
        <begin position="1220"/>
        <end position="1245"/>
    </location>
</feature>
<dbReference type="PANTHER" id="PTHR24061">
    <property type="entry name" value="CALCIUM-SENSING RECEPTOR-RELATED"/>
    <property type="match status" value="1"/>
</dbReference>
<dbReference type="Gene3D" id="3.40.50.2300">
    <property type="match status" value="4"/>
</dbReference>
<dbReference type="GO" id="GO:0004930">
    <property type="term" value="F:G protein-coupled receptor activity"/>
    <property type="evidence" value="ECO:0007669"/>
    <property type="project" value="UniProtKB-KW"/>
</dbReference>
<name>A0A1S3GTV7_DIPOR</name>
<dbReference type="GO" id="GO:0005886">
    <property type="term" value="C:plasma membrane"/>
    <property type="evidence" value="ECO:0007669"/>
    <property type="project" value="UniProtKB-SubCell"/>
</dbReference>
<keyword evidence="11" id="KW-0807">Transducer</keyword>
<keyword evidence="7" id="KW-0297">G-protein coupled receptor</keyword>
<feature type="transmembrane region" description="Helical" evidence="12">
    <location>
        <begin position="1308"/>
        <end position="1328"/>
    </location>
</feature>
<dbReference type="Gene3D" id="2.10.50.30">
    <property type="entry name" value="GPCR, family 3, nine cysteines domain"/>
    <property type="match status" value="1"/>
</dbReference>
<dbReference type="Pfam" id="PF01094">
    <property type="entry name" value="ANF_receptor"/>
    <property type="match status" value="2"/>
</dbReference>
<dbReference type="CDD" id="cd15283">
    <property type="entry name" value="7tmC_V2R_pheromone"/>
    <property type="match status" value="1"/>
</dbReference>
<dbReference type="KEGG" id="dord:106001609"/>
<dbReference type="InterPro" id="IPR004073">
    <property type="entry name" value="GPCR_3_vmron_rcpt_2"/>
</dbReference>
<evidence type="ECO:0000256" key="9">
    <source>
        <dbReference type="ARBA" id="ARBA00023170"/>
    </source>
</evidence>
<evidence type="ECO:0000256" key="2">
    <source>
        <dbReference type="ARBA" id="ARBA00007242"/>
    </source>
</evidence>